<evidence type="ECO:0000313" key="1">
    <source>
        <dbReference type="EMBL" id="KUG22250.1"/>
    </source>
</evidence>
<dbReference type="AlphaFoldDB" id="A0A0W8FMV5"/>
<proteinExistence type="predicted"/>
<comment type="caution">
    <text evidence="1">The sequence shown here is derived from an EMBL/GenBank/DDBJ whole genome shotgun (WGS) entry which is preliminary data.</text>
</comment>
<dbReference type="EMBL" id="LNQE01000977">
    <property type="protein sequence ID" value="KUG22250.1"/>
    <property type="molecule type" value="Genomic_DNA"/>
</dbReference>
<gene>
    <name evidence="1" type="ORF">ASZ90_007982</name>
</gene>
<sequence length="82" mass="8931">MNSAPLRLASGIVPNPDESGLDLAATTRITISATIKRDTAIARLIIIIFNQEVFSCYPLLIDMVSPNSSIKFIINLLFSIPL</sequence>
<name>A0A0W8FMV5_9ZZZZ</name>
<organism evidence="1">
    <name type="scientific">hydrocarbon metagenome</name>
    <dbReference type="NCBI Taxonomy" id="938273"/>
    <lineage>
        <taxon>unclassified sequences</taxon>
        <taxon>metagenomes</taxon>
        <taxon>ecological metagenomes</taxon>
    </lineage>
</organism>
<reference evidence="1" key="1">
    <citation type="journal article" date="2015" name="Proc. Natl. Acad. Sci. U.S.A.">
        <title>Networks of energetic and metabolic interactions define dynamics in microbial communities.</title>
        <authorList>
            <person name="Embree M."/>
            <person name="Liu J.K."/>
            <person name="Al-Bassam M.M."/>
            <person name="Zengler K."/>
        </authorList>
    </citation>
    <scope>NUCLEOTIDE SEQUENCE</scope>
</reference>
<accession>A0A0W8FMV5</accession>
<protein>
    <submittedName>
        <fullName evidence="1">Uncharacterized protein</fullName>
    </submittedName>
</protein>